<reference evidence="1" key="1">
    <citation type="submission" date="2023-07" db="EMBL/GenBank/DDBJ databases">
        <title>Sequencing the genomes of 1000 actinobacteria strains.</title>
        <authorList>
            <person name="Klenk H.-P."/>
        </authorList>
    </citation>
    <scope>NUCLEOTIDE SEQUENCE</scope>
    <source>
        <strain evidence="1">DSM 45977</strain>
    </source>
</reference>
<evidence type="ECO:0000313" key="2">
    <source>
        <dbReference type="Proteomes" id="UP001180845"/>
    </source>
</evidence>
<organism evidence="1 2">
    <name type="scientific">Haloactinomyces albus</name>
    <dbReference type="NCBI Taxonomy" id="1352928"/>
    <lineage>
        <taxon>Bacteria</taxon>
        <taxon>Bacillati</taxon>
        <taxon>Actinomycetota</taxon>
        <taxon>Actinomycetes</taxon>
        <taxon>Actinopolysporales</taxon>
        <taxon>Actinopolysporaceae</taxon>
        <taxon>Haloactinomyces</taxon>
    </lineage>
</organism>
<protein>
    <submittedName>
        <fullName evidence="1">Uncharacterized protein</fullName>
    </submittedName>
</protein>
<accession>A0AAE3ZD86</accession>
<dbReference type="Proteomes" id="UP001180845">
    <property type="component" value="Unassembled WGS sequence"/>
</dbReference>
<gene>
    <name evidence="1" type="ORF">JOF55_002959</name>
</gene>
<proteinExistence type="predicted"/>
<sequence>MRSHVHIAGREVYRSAQELPDLQAIESAMNLSSEQRLDLWVEPRGEGVVAVGRIPDGEAPVPVALSLINLGSEQAVVEFLHAGVGPVRVARCPCALRDMMIDPSCGSRRVLLALRSCDLRPAFDFLGLGLQRCGDRVVGLRAQFPDLVVALTREPADLVGDLRGNRIRTPELAFASSQHPGTGRNS</sequence>
<dbReference type="EMBL" id="JAVDXW010000001">
    <property type="protein sequence ID" value="MDR7302778.1"/>
    <property type="molecule type" value="Genomic_DNA"/>
</dbReference>
<keyword evidence="2" id="KW-1185">Reference proteome</keyword>
<dbReference type="RefSeq" id="WP_310274592.1">
    <property type="nucleotide sequence ID" value="NZ_JAVDXW010000001.1"/>
</dbReference>
<evidence type="ECO:0000313" key="1">
    <source>
        <dbReference type="EMBL" id="MDR7302778.1"/>
    </source>
</evidence>
<comment type="caution">
    <text evidence="1">The sequence shown here is derived from an EMBL/GenBank/DDBJ whole genome shotgun (WGS) entry which is preliminary data.</text>
</comment>
<dbReference type="AlphaFoldDB" id="A0AAE3ZD86"/>
<name>A0AAE3ZD86_9ACTN</name>